<evidence type="ECO:0000313" key="2">
    <source>
        <dbReference type="Proteomes" id="UP000516320"/>
    </source>
</evidence>
<keyword evidence="2" id="KW-1185">Reference proteome</keyword>
<dbReference type="AlphaFoldDB" id="A0A7H0SR15"/>
<dbReference type="RefSeq" id="WP_187974299.1">
    <property type="nucleotide sequence ID" value="NZ_CP046884.1"/>
</dbReference>
<dbReference type="KEGG" id="cpoy:GP475_10365"/>
<gene>
    <name evidence="1" type="ORF">GP475_10365</name>
</gene>
<evidence type="ECO:0000313" key="1">
    <source>
        <dbReference type="EMBL" id="QNQ90990.1"/>
    </source>
</evidence>
<organism evidence="1 2">
    <name type="scientific">Corynebacterium poyangense</name>
    <dbReference type="NCBI Taxonomy" id="2684405"/>
    <lineage>
        <taxon>Bacteria</taxon>
        <taxon>Bacillati</taxon>
        <taxon>Actinomycetota</taxon>
        <taxon>Actinomycetes</taxon>
        <taxon>Mycobacteriales</taxon>
        <taxon>Corynebacteriaceae</taxon>
        <taxon>Corynebacterium</taxon>
    </lineage>
</organism>
<reference evidence="1 2" key="1">
    <citation type="submission" date="2019-12" db="EMBL/GenBank/DDBJ databases">
        <title>Corynebacterium sp. nov., isolated from feces of the Anser Albifrons in China.</title>
        <authorList>
            <person name="Liu Q."/>
        </authorList>
    </citation>
    <scope>NUCLEOTIDE SEQUENCE [LARGE SCALE GENOMIC DNA]</scope>
    <source>
        <strain evidence="1 2">4H37-19</strain>
    </source>
</reference>
<name>A0A7H0SR15_9CORY</name>
<dbReference type="Proteomes" id="UP000516320">
    <property type="component" value="Chromosome"/>
</dbReference>
<dbReference type="EMBL" id="CP046884">
    <property type="protein sequence ID" value="QNQ90990.1"/>
    <property type="molecule type" value="Genomic_DNA"/>
</dbReference>
<accession>A0A7H0SR15</accession>
<proteinExistence type="predicted"/>
<protein>
    <submittedName>
        <fullName evidence="1">Uncharacterized protein</fullName>
    </submittedName>
</protein>
<sequence length="78" mass="9079">MTNPSQKPKDMLLLLEKARFHLNEAIEALDAIEKVDGPEIREHEFLSTMYFGNALGYFYSFMVDDLDKAIEQTKEYCD</sequence>